<dbReference type="RefSeq" id="WP_039609930.1">
    <property type="nucleotide sequence ID" value="NZ_JWIC01000006.1"/>
</dbReference>
<dbReference type="EMBL" id="JWIC01000006">
    <property type="protein sequence ID" value="KID56866.1"/>
    <property type="molecule type" value="Genomic_DNA"/>
</dbReference>
<evidence type="ECO:0000313" key="3">
    <source>
        <dbReference type="Proteomes" id="UP000031327"/>
    </source>
</evidence>
<protein>
    <submittedName>
        <fullName evidence="2">Uncharacterized protein</fullName>
    </submittedName>
</protein>
<feature type="coiled-coil region" evidence="1">
    <location>
        <begin position="108"/>
        <end position="135"/>
    </location>
</feature>
<dbReference type="Proteomes" id="UP000031327">
    <property type="component" value="Unassembled WGS sequence"/>
</dbReference>
<name>A0A0C1Q814_9GAMM</name>
<evidence type="ECO:0000313" key="2">
    <source>
        <dbReference type="EMBL" id="KID56866.1"/>
    </source>
</evidence>
<accession>A0A0C1Q814</accession>
<evidence type="ECO:0000256" key="1">
    <source>
        <dbReference type="SAM" id="Coils"/>
    </source>
</evidence>
<proteinExistence type="predicted"/>
<dbReference type="OrthoDB" id="6292794at2"/>
<reference evidence="2 3" key="1">
    <citation type="submission" date="2014-12" db="EMBL/GenBank/DDBJ databases">
        <title>Draft Genome Sequence of Pseudoalteromonas luteoviolacea HI1.</title>
        <authorList>
            <person name="Asahina A.Y."/>
            <person name="Hadfield M.G."/>
        </authorList>
    </citation>
    <scope>NUCLEOTIDE SEQUENCE [LARGE SCALE GENOMIC DNA]</scope>
    <source>
        <strain evidence="2 3">HI1</strain>
    </source>
</reference>
<organism evidence="2 3">
    <name type="scientific">Pseudoalteromonas luteoviolacea</name>
    <dbReference type="NCBI Taxonomy" id="43657"/>
    <lineage>
        <taxon>Bacteria</taxon>
        <taxon>Pseudomonadati</taxon>
        <taxon>Pseudomonadota</taxon>
        <taxon>Gammaproteobacteria</taxon>
        <taxon>Alteromonadales</taxon>
        <taxon>Pseudoalteromonadaceae</taxon>
        <taxon>Pseudoalteromonas</taxon>
    </lineage>
</organism>
<sequence length="140" mass="16031">MSNNEKFDSVFSCHTPPDCVVLHQFIHCVNACMRRCGYTRTGLAERMNEALKVHQIEVDEGKLNKWFAPSQPTAMPIHYLPALLWAVKSTEPADVLLAPLMYTAVNERALKLKEVSEYEVQIRKLQQEKESLLDDIKIDT</sequence>
<gene>
    <name evidence="2" type="ORF">JF50_13290</name>
</gene>
<keyword evidence="1" id="KW-0175">Coiled coil</keyword>
<comment type="caution">
    <text evidence="2">The sequence shown here is derived from an EMBL/GenBank/DDBJ whole genome shotgun (WGS) entry which is preliminary data.</text>
</comment>
<dbReference type="AlphaFoldDB" id="A0A0C1Q814"/>